<accession>A0A1T4MY08</accession>
<organism evidence="2 3">
    <name type="scientific">Marinactinospora thermotolerans DSM 45154</name>
    <dbReference type="NCBI Taxonomy" id="1122192"/>
    <lineage>
        <taxon>Bacteria</taxon>
        <taxon>Bacillati</taxon>
        <taxon>Actinomycetota</taxon>
        <taxon>Actinomycetes</taxon>
        <taxon>Streptosporangiales</taxon>
        <taxon>Nocardiopsidaceae</taxon>
        <taxon>Marinactinospora</taxon>
    </lineage>
</organism>
<dbReference type="GO" id="GO:0005975">
    <property type="term" value="P:carbohydrate metabolic process"/>
    <property type="evidence" value="ECO:0007669"/>
    <property type="project" value="InterPro"/>
</dbReference>
<dbReference type="GO" id="GO:0016810">
    <property type="term" value="F:hydrolase activity, acting on carbon-nitrogen (but not peptide) bonds"/>
    <property type="evidence" value="ECO:0007669"/>
    <property type="project" value="InterPro"/>
</dbReference>
<dbReference type="SUPFAM" id="SSF88713">
    <property type="entry name" value="Glycoside hydrolase/deacetylase"/>
    <property type="match status" value="1"/>
</dbReference>
<evidence type="ECO:0000313" key="3">
    <source>
        <dbReference type="Proteomes" id="UP000190637"/>
    </source>
</evidence>
<dbReference type="PANTHER" id="PTHR10587">
    <property type="entry name" value="GLYCOSYL TRANSFERASE-RELATED"/>
    <property type="match status" value="1"/>
</dbReference>
<dbReference type="PROSITE" id="PS51677">
    <property type="entry name" value="NODB"/>
    <property type="match status" value="1"/>
</dbReference>
<dbReference type="EMBL" id="FUWS01000003">
    <property type="protein sequence ID" value="SJZ71548.1"/>
    <property type="molecule type" value="Genomic_DNA"/>
</dbReference>
<dbReference type="AlphaFoldDB" id="A0A1T4MY08"/>
<dbReference type="RefSeq" id="WP_235000799.1">
    <property type="nucleotide sequence ID" value="NZ_FUWS01000003.1"/>
</dbReference>
<dbReference type="STRING" id="1122192.SAMN02745673_01176"/>
<dbReference type="InterPro" id="IPR002509">
    <property type="entry name" value="NODB_dom"/>
</dbReference>
<proteinExistence type="predicted"/>
<feature type="domain" description="NodB homology" evidence="1">
    <location>
        <begin position="52"/>
        <end position="231"/>
    </location>
</feature>
<evidence type="ECO:0000259" key="1">
    <source>
        <dbReference type="PROSITE" id="PS51677"/>
    </source>
</evidence>
<dbReference type="InterPro" id="IPR050248">
    <property type="entry name" value="Polysacc_deacetylase_ArnD"/>
</dbReference>
<evidence type="ECO:0000313" key="2">
    <source>
        <dbReference type="EMBL" id="SJZ71548.1"/>
    </source>
</evidence>
<dbReference type="InterPro" id="IPR011330">
    <property type="entry name" value="Glyco_hydro/deAcase_b/a-brl"/>
</dbReference>
<protein>
    <submittedName>
        <fullName evidence="2">Peptidoglycan/xylan/chitin deacetylase, PgdA/CDA1 family</fullName>
    </submittedName>
</protein>
<dbReference type="Pfam" id="PF01522">
    <property type="entry name" value="Polysacc_deac_1"/>
    <property type="match status" value="1"/>
</dbReference>
<dbReference type="PANTHER" id="PTHR10587:SF125">
    <property type="entry name" value="POLYSACCHARIDE DEACETYLASE YHEN-RELATED"/>
    <property type="match status" value="1"/>
</dbReference>
<reference evidence="2 3" key="1">
    <citation type="submission" date="2017-02" db="EMBL/GenBank/DDBJ databases">
        <authorList>
            <person name="Peterson S.W."/>
        </authorList>
    </citation>
    <scope>NUCLEOTIDE SEQUENCE [LARGE SCALE GENOMIC DNA]</scope>
    <source>
        <strain evidence="2 3">DSM 45154</strain>
    </source>
</reference>
<keyword evidence="3" id="KW-1185">Reference proteome</keyword>
<sequence length="243" mass="26258">MALGSPRLRRVCAIASALLAVVLVLAGTRAVMNARSFQFYGGIVHRVETQDRVVALTFDDGPSEHTDEVLATLADLGVPATFFLTGRELEERPDLGRRIAAAGHQIGNHSYSHQRMVLRSPEFIAEEIERTDAAIRATGYSGEIVFRPPNGKKLVALPRYLDATGRTTVTWDVEPDSAGTSDAAAITRQTLREVGPGSIVLLHPMYGARQATRDAIRPIVEGLQADGYRLVTVEELIAAGTEG</sequence>
<dbReference type="Gene3D" id="3.20.20.370">
    <property type="entry name" value="Glycoside hydrolase/deacetylase"/>
    <property type="match status" value="1"/>
</dbReference>
<dbReference type="Proteomes" id="UP000190637">
    <property type="component" value="Unassembled WGS sequence"/>
</dbReference>
<gene>
    <name evidence="2" type="ORF">SAMN02745673_01176</name>
</gene>
<name>A0A1T4MY08_9ACTN</name>